<name>Q1Q5J8_KUEST</name>
<dbReference type="GO" id="GO:0080120">
    <property type="term" value="P:CAAX-box protein maturation"/>
    <property type="evidence" value="ECO:0007669"/>
    <property type="project" value="UniProtKB-ARBA"/>
</dbReference>
<dbReference type="OrthoDB" id="262203at2"/>
<dbReference type="PANTHER" id="PTHR39430">
    <property type="entry name" value="MEMBRANE-ASSOCIATED PROTEASE-RELATED"/>
    <property type="match status" value="1"/>
</dbReference>
<organism evidence="2">
    <name type="scientific">Kuenenia stuttgartiensis</name>
    <dbReference type="NCBI Taxonomy" id="174633"/>
    <lineage>
        <taxon>Bacteria</taxon>
        <taxon>Pseudomonadati</taxon>
        <taxon>Planctomycetota</taxon>
        <taxon>Candidatus Brocadiia</taxon>
        <taxon>Candidatus Brocadiales</taxon>
        <taxon>Candidatus Brocadiaceae</taxon>
        <taxon>Candidatus Kuenenia</taxon>
    </lineage>
</organism>
<dbReference type="AlphaFoldDB" id="Q1Q5J8"/>
<protein>
    <recommendedName>
        <fullName evidence="1">CAAX prenyl protease 2/Lysostaphin resistance protein A-like domain-containing protein</fullName>
    </recommendedName>
</protein>
<accession>Q1Q5J8</accession>
<dbReference type="EMBL" id="CT573071">
    <property type="protein sequence ID" value="CAJ75279.1"/>
    <property type="molecule type" value="Genomic_DNA"/>
</dbReference>
<gene>
    <name evidence="2" type="ORF">kuste4517</name>
</gene>
<sequence>MRIRLFSVDNSYIQNYHLCMFSFANIKQYKKILLLFLLIVFASSIIAPVVKVFLDSFLPSNSFFVNLLDYEDGHYNFARVMRRIIMAVAILCIFLLRKSLMFPSFGTIGLKPGKGCWQKLQIGFLISTGMCILYFAFLYFYGIVTFEIETMSPGSLIGKVFTLIIIAVVVGGVEEFIFRGFILQSILRDTKVLFAVCFCSMFYALLHFFKANSLVTPGFQPFIGFIVVYQSFANIILTIAETLPLIIGLFIVGVVLSYAYLKTNSLYLSIGLHAGWIFFIKANRLFFDFVDSESGWLFGDRNLINGIMGWSFLIVTLLIVHFITKRLHNGKNAARTC</sequence>
<proteinExistence type="predicted"/>
<dbReference type="Pfam" id="PF02517">
    <property type="entry name" value="Rce1-like"/>
    <property type="match status" value="1"/>
</dbReference>
<reference evidence="2" key="2">
    <citation type="submission" date="2006-01" db="EMBL/GenBank/DDBJ databases">
        <authorList>
            <person name="Genoscope"/>
        </authorList>
    </citation>
    <scope>NUCLEOTIDE SEQUENCE</scope>
</reference>
<feature type="domain" description="CAAX prenyl protease 2/Lysostaphin resistance protein A-like" evidence="1">
    <location>
        <begin position="159"/>
        <end position="276"/>
    </location>
</feature>
<evidence type="ECO:0000259" key="1">
    <source>
        <dbReference type="Pfam" id="PF02517"/>
    </source>
</evidence>
<dbReference type="PANTHER" id="PTHR39430:SF1">
    <property type="entry name" value="PROTEASE"/>
    <property type="match status" value="1"/>
</dbReference>
<reference evidence="2" key="1">
    <citation type="journal article" date="2006" name="Nature">
        <title>Deciphering the evolution and metabolism of an anammox bacterium from a community genome.</title>
        <authorList>
            <person name="Strous M."/>
            <person name="Pelletier E."/>
            <person name="Mangenot S."/>
            <person name="Rattei T."/>
            <person name="Lehner A."/>
            <person name="Taylor M.W."/>
            <person name="Horn M."/>
            <person name="Daims H."/>
            <person name="Bartol-Mavel D."/>
            <person name="Wincker P."/>
            <person name="Barbe V."/>
            <person name="Fonknechten N."/>
            <person name="Vallenet D."/>
            <person name="Segurens B."/>
            <person name="Schenowitz-Truong C."/>
            <person name="Medigue C."/>
            <person name="Collingro A."/>
            <person name="Snel B."/>
            <person name="Dutilh B.E."/>
            <person name="OpDenCamp H.J.M."/>
            <person name="vanDerDrift C."/>
            <person name="Cirpus I."/>
            <person name="vanDePas-Schoonen K.T."/>
            <person name="Harhangi H.R."/>
            <person name="vanNiftrik L."/>
            <person name="Schmid M."/>
            <person name="Keltjens J."/>
            <person name="vanDeVossenberg J."/>
            <person name="Kartal B."/>
            <person name="Meier H."/>
            <person name="Frishman D."/>
            <person name="Huynen M.A."/>
            <person name="Mewes H."/>
            <person name="Weissenbach J."/>
            <person name="Jetten M.S.M."/>
            <person name="Wagner M."/>
            <person name="LePaslier D."/>
        </authorList>
    </citation>
    <scope>NUCLEOTIDE SEQUENCE</scope>
</reference>
<dbReference type="RefSeq" id="WP_157820738.1">
    <property type="nucleotide sequence ID" value="NZ_CP049055.1"/>
</dbReference>
<evidence type="ECO:0000313" key="2">
    <source>
        <dbReference type="EMBL" id="CAJ75279.1"/>
    </source>
</evidence>
<dbReference type="GO" id="GO:0004175">
    <property type="term" value="F:endopeptidase activity"/>
    <property type="evidence" value="ECO:0007669"/>
    <property type="project" value="UniProtKB-ARBA"/>
</dbReference>
<dbReference type="InterPro" id="IPR003675">
    <property type="entry name" value="Rce1/LyrA-like_dom"/>
</dbReference>